<keyword evidence="5" id="KW-0479">Metal-binding</keyword>
<evidence type="ECO:0000256" key="3">
    <source>
        <dbReference type="ARBA" id="ARBA00012453"/>
    </source>
</evidence>
<comment type="caution">
    <text evidence="14">The sequence shown here is derived from an EMBL/GenBank/DDBJ whole genome shotgun (WGS) entry which is preliminary data.</text>
</comment>
<keyword evidence="7" id="KW-0460">Magnesium</keyword>
<dbReference type="NCBIfam" id="TIGR00052">
    <property type="entry name" value="nudix-type nucleoside diphosphatase, YffH/AdpP family"/>
    <property type="match status" value="1"/>
</dbReference>
<evidence type="ECO:0000256" key="8">
    <source>
        <dbReference type="ARBA" id="ARBA00025164"/>
    </source>
</evidence>
<comment type="similarity">
    <text evidence="2">Belongs to the Nudix hydrolase family. NudF subfamily.</text>
</comment>
<evidence type="ECO:0000313" key="15">
    <source>
        <dbReference type="Proteomes" id="UP001208938"/>
    </source>
</evidence>
<evidence type="ECO:0000256" key="7">
    <source>
        <dbReference type="ARBA" id="ARBA00022842"/>
    </source>
</evidence>
<evidence type="ECO:0000256" key="5">
    <source>
        <dbReference type="ARBA" id="ARBA00022723"/>
    </source>
</evidence>
<dbReference type="InterPro" id="IPR036568">
    <property type="entry name" value="GGCT-like_sf"/>
</dbReference>
<keyword evidence="15" id="KW-1185">Reference proteome</keyword>
<dbReference type="Pfam" id="PF00293">
    <property type="entry name" value="NUDIX"/>
    <property type="match status" value="1"/>
</dbReference>
<evidence type="ECO:0000256" key="10">
    <source>
        <dbReference type="ARBA" id="ARBA00030308"/>
    </source>
</evidence>
<keyword evidence="6" id="KW-0378">Hydrolase</keyword>
<dbReference type="InterPro" id="IPR015797">
    <property type="entry name" value="NUDIX_hydrolase-like_dom_sf"/>
</dbReference>
<feature type="domain" description="Nudix hydrolase" evidence="13">
    <location>
        <begin position="224"/>
        <end position="364"/>
    </location>
</feature>
<proteinExistence type="inferred from homology"/>
<dbReference type="InterPro" id="IPR020084">
    <property type="entry name" value="NUDIX_hydrolase_CS"/>
</dbReference>
<comment type="cofactor">
    <cofactor evidence="1">
        <name>Mg(2+)</name>
        <dbReference type="ChEBI" id="CHEBI:18420"/>
    </cofactor>
</comment>
<gene>
    <name evidence="14" type="ORF">OKW52_13745</name>
</gene>
<dbReference type="SUPFAM" id="SSF55811">
    <property type="entry name" value="Nudix"/>
    <property type="match status" value="1"/>
</dbReference>
<sequence length="379" mass="41662">MTDKPLFLFGTLQHEPLYAAVAGSALTAQSADLADHAVRHAVDAHGDVQVFPLCVAQPGQVTKGLLIRPDAAARARLDAYEQLFDYVPSAIRVAASSGRVEALIYQPHPGRFTAGEGWSLDRWAAKHGALTTEIAADMMALLCEASPAQVRHHISMLAARVASRRRAKAAPPEATLRRAAHPDDVKIVRYHTPYTWFFGVEEADMQYRRFDGTLSDTINRAGFVMADAVTVMPYDPVRDTVMLVEQFRFGPYVRGDQNPWLLEPIAGRIDAGEAPEEAARRESVEEAHLEMRAMHKVGQYYVSPGAVSEYLFSYIGIADLPDSVQGVHGLASENENIRSHVIPFDRLMALIDSGEVSNGPLIITAQWLALNRERLRAGA</sequence>
<evidence type="ECO:0000256" key="6">
    <source>
        <dbReference type="ARBA" id="ARBA00022801"/>
    </source>
</evidence>
<evidence type="ECO:0000256" key="11">
    <source>
        <dbReference type="ARBA" id="ARBA00033056"/>
    </source>
</evidence>
<evidence type="ECO:0000256" key="9">
    <source>
        <dbReference type="ARBA" id="ARBA00030162"/>
    </source>
</evidence>
<accession>A0ABT3H0H2</accession>
<reference evidence="14 15" key="1">
    <citation type="submission" date="2022-10" db="EMBL/GenBank/DDBJ databases">
        <title>Pararhodobacter sp. nov., isolated from marine algae.</title>
        <authorList>
            <person name="Choi B.J."/>
            <person name="Kim J.M."/>
            <person name="Lee J.K."/>
            <person name="Choi D.G."/>
            <person name="Jeon C.O."/>
        </authorList>
    </citation>
    <scope>NUCLEOTIDE SEQUENCE [LARGE SCALE GENOMIC DNA]</scope>
    <source>
        <strain evidence="14 15">ZQ420</strain>
    </source>
</reference>
<dbReference type="Gene3D" id="3.10.490.10">
    <property type="entry name" value="Gamma-glutamyl cyclotransferase-like"/>
    <property type="match status" value="1"/>
</dbReference>
<evidence type="ECO:0000256" key="1">
    <source>
        <dbReference type="ARBA" id="ARBA00001946"/>
    </source>
</evidence>
<name>A0ABT3H0H2_9RHOB</name>
<dbReference type="EC" id="3.6.1.13" evidence="3"/>
<dbReference type="InterPro" id="IPR009288">
    <property type="entry name" value="AIG2-like_dom"/>
</dbReference>
<comment type="function">
    <text evidence="8">Acts on ADP-mannose and ADP-glucose as well as ADP-ribose. Prevents glycogen biosynthesis. The reaction catalyzed by this enzyme is a limiting step of the gluconeogenic process.</text>
</comment>
<dbReference type="InterPro" id="IPR000086">
    <property type="entry name" value="NUDIX_hydrolase_dom"/>
</dbReference>
<dbReference type="SUPFAM" id="SSF110857">
    <property type="entry name" value="Gamma-glutamyl cyclotransferase-like"/>
    <property type="match status" value="1"/>
</dbReference>
<dbReference type="PANTHER" id="PTHR11839">
    <property type="entry name" value="UDP/ADP-SUGAR PYROPHOSPHATASE"/>
    <property type="match status" value="1"/>
</dbReference>
<evidence type="ECO:0000256" key="2">
    <source>
        <dbReference type="ARBA" id="ARBA00007482"/>
    </source>
</evidence>
<dbReference type="Gene3D" id="3.90.79.10">
    <property type="entry name" value="Nucleoside Triphosphate Pyrophosphohydrolase"/>
    <property type="match status" value="1"/>
</dbReference>
<dbReference type="Proteomes" id="UP001208938">
    <property type="component" value="Unassembled WGS sequence"/>
</dbReference>
<protein>
    <recommendedName>
        <fullName evidence="4">ADP-ribose pyrophosphatase</fullName>
        <ecNumber evidence="3">3.6.1.13</ecNumber>
    </recommendedName>
    <alternativeName>
        <fullName evidence="9">ADP-ribose diphosphatase</fullName>
    </alternativeName>
    <alternativeName>
        <fullName evidence="11">ADP-ribose phosphohydrolase</fullName>
    </alternativeName>
    <alternativeName>
        <fullName evidence="10">Adenosine diphosphoribose pyrophosphatase</fullName>
    </alternativeName>
</protein>
<dbReference type="EMBL" id="JAPDFL010000001">
    <property type="protein sequence ID" value="MCW1933294.1"/>
    <property type="molecule type" value="Genomic_DNA"/>
</dbReference>
<dbReference type="PANTHER" id="PTHR11839:SF5">
    <property type="entry name" value="ADP-RIBOSE PYROPHOSPHATASE"/>
    <property type="match status" value="1"/>
</dbReference>
<dbReference type="CDD" id="cd24155">
    <property type="entry name" value="NUDIX_ADPRase"/>
    <property type="match status" value="1"/>
</dbReference>
<evidence type="ECO:0000256" key="4">
    <source>
        <dbReference type="ARBA" id="ARBA00013297"/>
    </source>
</evidence>
<dbReference type="RefSeq" id="WP_264506220.1">
    <property type="nucleotide sequence ID" value="NZ_JAPDFL010000001.1"/>
</dbReference>
<evidence type="ECO:0000256" key="12">
    <source>
        <dbReference type="ARBA" id="ARBA00049546"/>
    </source>
</evidence>
<dbReference type="PROSITE" id="PS00893">
    <property type="entry name" value="NUDIX_BOX"/>
    <property type="match status" value="1"/>
</dbReference>
<dbReference type="InterPro" id="IPR004385">
    <property type="entry name" value="NDP_pyrophosphatase"/>
</dbReference>
<dbReference type="PROSITE" id="PS51462">
    <property type="entry name" value="NUDIX"/>
    <property type="match status" value="1"/>
</dbReference>
<organism evidence="14 15">
    <name type="scientific">Pararhodobacter zhoushanensis</name>
    <dbReference type="NCBI Taxonomy" id="2479545"/>
    <lineage>
        <taxon>Bacteria</taxon>
        <taxon>Pseudomonadati</taxon>
        <taxon>Pseudomonadota</taxon>
        <taxon>Alphaproteobacteria</taxon>
        <taxon>Rhodobacterales</taxon>
        <taxon>Paracoccaceae</taxon>
        <taxon>Pararhodobacter</taxon>
    </lineage>
</organism>
<evidence type="ECO:0000313" key="14">
    <source>
        <dbReference type="EMBL" id="MCW1933294.1"/>
    </source>
</evidence>
<dbReference type="Pfam" id="PF06094">
    <property type="entry name" value="GGACT"/>
    <property type="match status" value="1"/>
</dbReference>
<evidence type="ECO:0000259" key="13">
    <source>
        <dbReference type="PROSITE" id="PS51462"/>
    </source>
</evidence>
<comment type="catalytic activity">
    <reaction evidence="12">
        <text>ADP-D-ribose + H2O = D-ribose 5-phosphate + AMP + 2 H(+)</text>
        <dbReference type="Rhea" id="RHEA:10412"/>
        <dbReference type="ChEBI" id="CHEBI:15377"/>
        <dbReference type="ChEBI" id="CHEBI:15378"/>
        <dbReference type="ChEBI" id="CHEBI:57967"/>
        <dbReference type="ChEBI" id="CHEBI:78346"/>
        <dbReference type="ChEBI" id="CHEBI:456215"/>
        <dbReference type="EC" id="3.6.1.13"/>
    </reaction>
</comment>